<evidence type="ECO:0000256" key="9">
    <source>
        <dbReference type="SAM" id="SignalP"/>
    </source>
</evidence>
<feature type="domain" description="POTRA" evidence="10">
    <location>
        <begin position="225"/>
        <end position="302"/>
    </location>
</feature>
<dbReference type="EMBL" id="PDTI01000033">
    <property type="protein sequence ID" value="PIE62703.1"/>
    <property type="molecule type" value="Genomic_DNA"/>
</dbReference>
<evidence type="ECO:0000256" key="4">
    <source>
        <dbReference type="ARBA" id="ARBA00022729"/>
    </source>
</evidence>
<evidence type="ECO:0000256" key="2">
    <source>
        <dbReference type="ARBA" id="ARBA00022452"/>
    </source>
</evidence>
<dbReference type="Pfam" id="PF01103">
    <property type="entry name" value="Omp85"/>
    <property type="match status" value="1"/>
</dbReference>
<evidence type="ECO:0000256" key="3">
    <source>
        <dbReference type="ARBA" id="ARBA00022692"/>
    </source>
</evidence>
<dbReference type="PIRSF" id="PIRSF006076">
    <property type="entry name" value="OM_assembly_OMP85"/>
    <property type="match status" value="1"/>
</dbReference>
<reference evidence="11 12" key="1">
    <citation type="submission" date="2017-10" db="EMBL/GenBank/DDBJ databases">
        <title>Novel microbial diversity and functional potential in the marine mammal oral microbiome.</title>
        <authorList>
            <person name="Dudek N.K."/>
            <person name="Sun C.L."/>
            <person name="Burstein D."/>
            <person name="Kantor R.S."/>
            <person name="Aliaga Goltsman D.S."/>
            <person name="Bik E.M."/>
            <person name="Thomas B.C."/>
            <person name="Banfield J.F."/>
            <person name="Relman D.A."/>
        </authorList>
    </citation>
    <scope>NUCLEOTIDE SEQUENCE [LARGE SCALE GENOMIC DNA]</scope>
    <source>
        <strain evidence="11">DOLJORAL78_47_202</strain>
    </source>
</reference>
<accession>A0A2G6MRJ3</accession>
<evidence type="ECO:0000256" key="5">
    <source>
        <dbReference type="ARBA" id="ARBA00022737"/>
    </source>
</evidence>
<dbReference type="InterPro" id="IPR034746">
    <property type="entry name" value="POTRA"/>
</dbReference>
<feature type="domain" description="POTRA" evidence="10">
    <location>
        <begin position="305"/>
        <end position="391"/>
    </location>
</feature>
<evidence type="ECO:0000256" key="1">
    <source>
        <dbReference type="ARBA" id="ARBA00004370"/>
    </source>
</evidence>
<protein>
    <recommendedName>
        <fullName evidence="8">Outer membrane protein assembly factor BamA</fullName>
    </recommendedName>
</protein>
<dbReference type="AlphaFoldDB" id="A0A2G6MRJ3"/>
<dbReference type="Gene3D" id="2.40.160.50">
    <property type="entry name" value="membrane protein fhac: a member of the omp85/tpsb transporter family"/>
    <property type="match status" value="1"/>
</dbReference>
<feature type="chain" id="PRO_5013754744" description="Outer membrane protein assembly factor BamA" evidence="9">
    <location>
        <begin position="25"/>
        <end position="878"/>
    </location>
</feature>
<dbReference type="PROSITE" id="PS51779">
    <property type="entry name" value="POTRA"/>
    <property type="match status" value="4"/>
</dbReference>
<keyword evidence="5" id="KW-0677">Repeat</keyword>
<gene>
    <name evidence="11" type="primary">bamA</name>
    <name evidence="11" type="ORF">CSA25_03945</name>
</gene>
<dbReference type="InterPro" id="IPR000184">
    <property type="entry name" value="Bac_surfAg_D15"/>
</dbReference>
<dbReference type="Pfam" id="PF07244">
    <property type="entry name" value="POTRA"/>
    <property type="match status" value="5"/>
</dbReference>
<dbReference type="InterPro" id="IPR010827">
    <property type="entry name" value="BamA/TamA_POTRA"/>
</dbReference>
<comment type="subcellular location">
    <subcellularLocation>
        <location evidence="1">Membrane</location>
    </subcellularLocation>
</comment>
<dbReference type="NCBIfam" id="TIGR03303">
    <property type="entry name" value="OM_YaeT"/>
    <property type="match status" value="1"/>
</dbReference>
<dbReference type="GO" id="GO:0009279">
    <property type="term" value="C:cell outer membrane"/>
    <property type="evidence" value="ECO:0007669"/>
    <property type="project" value="UniProtKB-UniRule"/>
</dbReference>
<evidence type="ECO:0000313" key="11">
    <source>
        <dbReference type="EMBL" id="PIE62703.1"/>
    </source>
</evidence>
<keyword evidence="4 9" id="KW-0732">Signal</keyword>
<organism evidence="11 12">
    <name type="scientific">Desulfobacter postgatei</name>
    <dbReference type="NCBI Taxonomy" id="2293"/>
    <lineage>
        <taxon>Bacteria</taxon>
        <taxon>Pseudomonadati</taxon>
        <taxon>Thermodesulfobacteriota</taxon>
        <taxon>Desulfobacteria</taxon>
        <taxon>Desulfobacterales</taxon>
        <taxon>Desulfobacteraceae</taxon>
        <taxon>Desulfobacter</taxon>
    </lineage>
</organism>
<dbReference type="Proteomes" id="UP000231203">
    <property type="component" value="Unassembled WGS sequence"/>
</dbReference>
<name>A0A2G6MRJ3_9BACT</name>
<comment type="caution">
    <text evidence="11">The sequence shown here is derived from an EMBL/GenBank/DDBJ whole genome shotgun (WGS) entry which is preliminary data.</text>
</comment>
<proteinExistence type="predicted"/>
<dbReference type="PANTHER" id="PTHR12815:SF47">
    <property type="entry name" value="TRANSLOCATION AND ASSEMBLY MODULE SUBUNIT TAMA"/>
    <property type="match status" value="1"/>
</dbReference>
<dbReference type="Gene3D" id="3.10.20.310">
    <property type="entry name" value="membrane protein fhac"/>
    <property type="match status" value="5"/>
</dbReference>
<keyword evidence="7" id="KW-0998">Cell outer membrane</keyword>
<dbReference type="InterPro" id="IPR039910">
    <property type="entry name" value="D15-like"/>
</dbReference>
<sequence length="878" mass="100025">MKNIKFSLLLAAFFCLLGTSLLSAGERVAVALFPFHVQAEQPDEKIAPALSKMLKEKLEKDGATVVITDTFVDTTDWGYDQFRREGIRLGVDWIITGDIFIAGQAVSIDSQMHNVYEKHAPLTFFSQSSSLSELYAGATSLEKDIIGELFQKKIISAITIKGNVRVDADAIQRVIASRKGDLLDRTALNNDLSNVYKMGYFDDVVIKKQNMDKGVEIIFEVQEKPSVRNILFENNHVYKEEELHEVVGTSTGSILNAYKLNNDVNKLKRLYHEKNYYNCSVSYDIKSLENHQADIIFNIEEGEKVKITAIEFEGNKFFEDDDIKDEMQTREKGFWSFITSSGELDETELDNDVLRIESFYKNNGFINVKVSDPVVNMGTEEITIRFKIDEGVQYKNGVVSIKGDILTTEEELLSLLVSPESELYNRELIRKDMITLNDFYANQGYANVRIIPKADKNDAQAIVNISFDIDKGPLVYFNRIIITGNEKTRDKVIRRELAIEEQGLYSIKKIQRSNRNLVFKDYFQKVDIKPVNTREENKLDVQIHVEEKPTGNFSFGGGFASDDGLFGQISLEERNLFGRGQTGKFTVRMSGENALYNIAFTEPWLFDRPISAGFDIYKLENEYDHYDKDAMGLTLRGAFRQFWDYTTMGLVYNIEKFDIKDVETQNTSVTEGSYLTSGIMPYISYDSRNHHFLPTRGMYHKLSIEYAGEFLGGEIDFTKYMVESALFFPLFWKFSAGIYAKGGYLDDRNGGNPDIDWERFYLGGIKSIRGFDNTDINGTRDGSSIKVGGEKYCQFNIEMMFPIAEEQAVYGIFFYDRGDVYNDGEYIELGDQFSSSGFELRWNSPMGPIRLTYGIVIDGKDVKSTGDGQFDFSIGAFF</sequence>
<dbReference type="GO" id="GO:0071709">
    <property type="term" value="P:membrane assembly"/>
    <property type="evidence" value="ECO:0007669"/>
    <property type="project" value="InterPro"/>
</dbReference>
<dbReference type="InterPro" id="IPR023707">
    <property type="entry name" value="OM_assembly_BamA"/>
</dbReference>
<evidence type="ECO:0000256" key="7">
    <source>
        <dbReference type="ARBA" id="ARBA00023237"/>
    </source>
</evidence>
<keyword evidence="6" id="KW-0472">Membrane</keyword>
<evidence type="ECO:0000256" key="6">
    <source>
        <dbReference type="ARBA" id="ARBA00023136"/>
    </source>
</evidence>
<feature type="signal peptide" evidence="9">
    <location>
        <begin position="1"/>
        <end position="24"/>
    </location>
</feature>
<evidence type="ECO:0000259" key="10">
    <source>
        <dbReference type="PROSITE" id="PS51779"/>
    </source>
</evidence>
<dbReference type="PANTHER" id="PTHR12815">
    <property type="entry name" value="SORTING AND ASSEMBLY MACHINERY SAMM50 PROTEIN FAMILY MEMBER"/>
    <property type="match status" value="1"/>
</dbReference>
<evidence type="ECO:0000313" key="12">
    <source>
        <dbReference type="Proteomes" id="UP000231203"/>
    </source>
</evidence>
<feature type="domain" description="POTRA" evidence="10">
    <location>
        <begin position="475"/>
        <end position="548"/>
    </location>
</feature>
<feature type="domain" description="POTRA" evidence="10">
    <location>
        <begin position="153"/>
        <end position="224"/>
    </location>
</feature>
<keyword evidence="2" id="KW-1134">Transmembrane beta strand</keyword>
<evidence type="ECO:0000256" key="8">
    <source>
        <dbReference type="NCBIfam" id="TIGR03303"/>
    </source>
</evidence>
<keyword evidence="3" id="KW-0812">Transmembrane</keyword>